<feature type="transmembrane region" description="Helical" evidence="1">
    <location>
        <begin position="6"/>
        <end position="26"/>
    </location>
</feature>
<evidence type="ECO:0000259" key="3">
    <source>
        <dbReference type="PROSITE" id="PS50924"/>
    </source>
</evidence>
<dbReference type="PROSITE" id="PS50924">
    <property type="entry name" value="MHYT"/>
    <property type="match status" value="1"/>
</dbReference>
<feature type="transmembrane region" description="Helical" evidence="1">
    <location>
        <begin position="105"/>
        <end position="128"/>
    </location>
</feature>
<dbReference type="Proteomes" id="UP001595859">
    <property type="component" value="Unassembled WGS sequence"/>
</dbReference>
<evidence type="ECO:0000313" key="4">
    <source>
        <dbReference type="EMBL" id="MFC4855411.1"/>
    </source>
</evidence>
<feature type="transmembrane region" description="Helical" evidence="1">
    <location>
        <begin position="170"/>
        <end position="190"/>
    </location>
</feature>
<keyword evidence="1" id="KW-0472">Membrane</keyword>
<feature type="domain" description="MHYT" evidence="3">
    <location>
        <begin position="1"/>
        <end position="194"/>
    </location>
</feature>
<feature type="transmembrane region" description="Helical" evidence="1">
    <location>
        <begin position="79"/>
        <end position="98"/>
    </location>
</feature>
<gene>
    <name evidence="4" type="ORF">ACFPCV_18020</name>
</gene>
<feature type="transmembrane region" description="Helical" evidence="1">
    <location>
        <begin position="140"/>
        <end position="163"/>
    </location>
</feature>
<proteinExistence type="predicted"/>
<reference evidence="5" key="1">
    <citation type="journal article" date="2019" name="Int. J. Syst. Evol. Microbiol.">
        <title>The Global Catalogue of Microorganisms (GCM) 10K type strain sequencing project: providing services to taxonomists for standard genome sequencing and annotation.</title>
        <authorList>
            <consortium name="The Broad Institute Genomics Platform"/>
            <consortium name="The Broad Institute Genome Sequencing Center for Infectious Disease"/>
            <person name="Wu L."/>
            <person name="Ma J."/>
        </authorList>
    </citation>
    <scope>NUCLEOTIDE SEQUENCE [LARGE SCALE GENOMIC DNA]</scope>
    <source>
        <strain evidence="5">ZS-22-S1</strain>
    </source>
</reference>
<dbReference type="PANTHER" id="PTHR35152:SF1">
    <property type="entry name" value="DOMAIN SIGNALLING PROTEIN, PUTATIVE (AFU_ORTHOLOGUE AFUA_5G11310)-RELATED"/>
    <property type="match status" value="1"/>
</dbReference>
<organism evidence="4 5">
    <name type="scientific">Actinophytocola glycyrrhizae</name>
    <dbReference type="NCBI Taxonomy" id="2044873"/>
    <lineage>
        <taxon>Bacteria</taxon>
        <taxon>Bacillati</taxon>
        <taxon>Actinomycetota</taxon>
        <taxon>Actinomycetes</taxon>
        <taxon>Pseudonocardiales</taxon>
        <taxon>Pseudonocardiaceae</taxon>
    </lineage>
</organism>
<keyword evidence="1" id="KW-0812">Transmembrane</keyword>
<evidence type="ECO:0000313" key="5">
    <source>
        <dbReference type="Proteomes" id="UP001595859"/>
    </source>
</evidence>
<dbReference type="PANTHER" id="PTHR35152">
    <property type="entry name" value="DOMAIN SIGNALLING PROTEIN, PUTATIVE (AFU_ORTHOLOGUE AFUA_5G11310)-RELATED"/>
    <property type="match status" value="1"/>
</dbReference>
<accession>A0ABV9S486</accession>
<comment type="caution">
    <text evidence="4">The sequence shown here is derived from an EMBL/GenBank/DDBJ whole genome shotgun (WGS) entry which is preliminary data.</text>
</comment>
<sequence length="285" mass="30360">MGSWLPFFAYAVAVVGSVVGLACTLQARRAGDEGRPRYGWLILAAVSIGGVGIWLMHFIAMLGFDTPGSPVRYDIGRTAVSALLSVSAVFLGLLVFGVRSRFTLWRLLLAGLITGLAVNLMHYTGMWAVRVQGTITYDAVAVWLSIGIAIVAATTAFWFTVLIEHPGLRVLAGLVMGLAVTGMHYTGMAAVQVQLDENAPAPVGAEVFTFLFPVFVLSVIALAVPIYAVLMASTWSENDEVARVAPRGAAAPARPRDQPVAEPELGQGLRGFRQLAARYSPGQDD</sequence>
<keyword evidence="1" id="KW-1133">Transmembrane helix</keyword>
<name>A0ABV9S486_9PSEU</name>
<feature type="transmembrane region" description="Helical" evidence="1">
    <location>
        <begin position="210"/>
        <end position="230"/>
    </location>
</feature>
<feature type="region of interest" description="Disordered" evidence="2">
    <location>
        <begin position="246"/>
        <end position="269"/>
    </location>
</feature>
<dbReference type="RefSeq" id="WP_378057465.1">
    <property type="nucleotide sequence ID" value="NZ_JBHSIS010000007.1"/>
</dbReference>
<dbReference type="InterPro" id="IPR005330">
    <property type="entry name" value="MHYT_dom"/>
</dbReference>
<feature type="transmembrane region" description="Helical" evidence="1">
    <location>
        <begin position="38"/>
        <end position="59"/>
    </location>
</feature>
<evidence type="ECO:0000256" key="2">
    <source>
        <dbReference type="SAM" id="MobiDB-lite"/>
    </source>
</evidence>
<keyword evidence="5" id="KW-1185">Reference proteome</keyword>
<dbReference type="Pfam" id="PF03707">
    <property type="entry name" value="MHYT"/>
    <property type="match status" value="3"/>
</dbReference>
<evidence type="ECO:0000256" key="1">
    <source>
        <dbReference type="PROSITE-ProRule" id="PRU00244"/>
    </source>
</evidence>
<dbReference type="EMBL" id="JBHSIS010000007">
    <property type="protein sequence ID" value="MFC4855411.1"/>
    <property type="molecule type" value="Genomic_DNA"/>
</dbReference>
<protein>
    <submittedName>
        <fullName evidence="4">MHYT domain-containing protein</fullName>
    </submittedName>
</protein>